<evidence type="ECO:0000313" key="5">
    <source>
        <dbReference type="Proteomes" id="UP001054252"/>
    </source>
</evidence>
<evidence type="ECO:0008006" key="6">
    <source>
        <dbReference type="Google" id="ProtNLM"/>
    </source>
</evidence>
<dbReference type="PANTHER" id="PTHR11926:SF1412">
    <property type="entry name" value="UDP-GLYCOSYLTRANSFERASE 83A1-LIKE"/>
    <property type="match status" value="1"/>
</dbReference>
<comment type="similarity">
    <text evidence="1">Belongs to the UDP-glycosyltransferase family.</text>
</comment>
<evidence type="ECO:0000256" key="3">
    <source>
        <dbReference type="ARBA" id="ARBA00022679"/>
    </source>
</evidence>
<dbReference type="FunFam" id="3.40.50.2000:FF:000108">
    <property type="entry name" value="UDP-glycosyltransferase 83A1"/>
    <property type="match status" value="1"/>
</dbReference>
<dbReference type="FunFam" id="3.40.50.2000:FF:000060">
    <property type="entry name" value="Glycosyltransferase"/>
    <property type="match status" value="1"/>
</dbReference>
<protein>
    <recommendedName>
        <fullName evidence="6">UDP-glycosyltransferase</fullName>
    </recommendedName>
</protein>
<reference evidence="4 5" key="1">
    <citation type="journal article" date="2021" name="Commun. Biol.">
        <title>The genome of Shorea leprosula (Dipterocarpaceae) highlights the ecological relevance of drought in aseasonal tropical rainforests.</title>
        <authorList>
            <person name="Ng K.K.S."/>
            <person name="Kobayashi M.J."/>
            <person name="Fawcett J.A."/>
            <person name="Hatakeyama M."/>
            <person name="Paape T."/>
            <person name="Ng C.H."/>
            <person name="Ang C.C."/>
            <person name="Tnah L.H."/>
            <person name="Lee C.T."/>
            <person name="Nishiyama T."/>
            <person name="Sese J."/>
            <person name="O'Brien M.J."/>
            <person name="Copetti D."/>
            <person name="Mohd Noor M.I."/>
            <person name="Ong R.C."/>
            <person name="Putra M."/>
            <person name="Sireger I.Z."/>
            <person name="Indrioko S."/>
            <person name="Kosugi Y."/>
            <person name="Izuno A."/>
            <person name="Isagi Y."/>
            <person name="Lee S.L."/>
            <person name="Shimizu K.K."/>
        </authorList>
    </citation>
    <scope>NUCLEOTIDE SEQUENCE [LARGE SCALE GENOMIC DNA]</scope>
    <source>
        <strain evidence="4">214</strain>
    </source>
</reference>
<keyword evidence="5" id="KW-1185">Reference proteome</keyword>
<accession>A0AAV5JA59</accession>
<comment type="caution">
    <text evidence="4">The sequence shown here is derived from an EMBL/GenBank/DDBJ whole genome shotgun (WGS) entry which is preliminary data.</text>
</comment>
<sequence length="452" mass="50585">MGNPHILVVPFPAQGHAIPLMELSQILIKHGIKITFVNTEFNHKRITNALGKEPEGQVRLVSIPDGIGAEGNRNHLGKFTEACWKFMPGELKQLIEKINQTDDDEITCVLADMTMGLGVEVAAELGIKRAALWPAATLLLALILNIPKLIDDGVIDENGTPLKHEMIRLSPDTLTMNPSNFMWATIEDFTTQKIILDCMQKNNIAIEKAEWLLCNSTYNLEAGAFALVPKALPIGPLSELDILGNLEVNFWAEDGSCLKWLNLQPPRSVIYVAFGSFTILNPTQFQELALGLELSNKPFLWVVRPDIIEGKDDAYPEGFHNRVADRGRMVGWAPQRVVLSHPSIACFISHCGWNSTMEGLSNGVPFLCWPYFGDQFLNESYICDIWKVGLKFEKDESEIIRGEEIKSKVEKLLSDENFKARALELKEKTIDNIKEGGSSEQNLKSFIEWVKS</sequence>
<organism evidence="4 5">
    <name type="scientific">Rubroshorea leprosula</name>
    <dbReference type="NCBI Taxonomy" id="152421"/>
    <lineage>
        <taxon>Eukaryota</taxon>
        <taxon>Viridiplantae</taxon>
        <taxon>Streptophyta</taxon>
        <taxon>Embryophyta</taxon>
        <taxon>Tracheophyta</taxon>
        <taxon>Spermatophyta</taxon>
        <taxon>Magnoliopsida</taxon>
        <taxon>eudicotyledons</taxon>
        <taxon>Gunneridae</taxon>
        <taxon>Pentapetalae</taxon>
        <taxon>rosids</taxon>
        <taxon>malvids</taxon>
        <taxon>Malvales</taxon>
        <taxon>Dipterocarpaceae</taxon>
        <taxon>Rubroshorea</taxon>
    </lineage>
</organism>
<keyword evidence="2" id="KW-0328">Glycosyltransferase</keyword>
<dbReference type="InterPro" id="IPR002213">
    <property type="entry name" value="UDP_glucos_trans"/>
</dbReference>
<dbReference type="EMBL" id="BPVZ01000029">
    <property type="protein sequence ID" value="GKV08825.1"/>
    <property type="molecule type" value="Genomic_DNA"/>
</dbReference>
<dbReference type="SUPFAM" id="SSF53756">
    <property type="entry name" value="UDP-Glycosyltransferase/glycogen phosphorylase"/>
    <property type="match status" value="1"/>
</dbReference>
<dbReference type="Gene3D" id="3.40.50.2000">
    <property type="entry name" value="Glycogen Phosphorylase B"/>
    <property type="match status" value="2"/>
</dbReference>
<evidence type="ECO:0000256" key="1">
    <source>
        <dbReference type="ARBA" id="ARBA00009995"/>
    </source>
</evidence>
<keyword evidence="3" id="KW-0808">Transferase</keyword>
<dbReference type="Proteomes" id="UP001054252">
    <property type="component" value="Unassembled WGS sequence"/>
</dbReference>
<dbReference type="PANTHER" id="PTHR11926">
    <property type="entry name" value="GLUCOSYL/GLUCURONOSYL TRANSFERASES"/>
    <property type="match status" value="1"/>
</dbReference>
<dbReference type="GO" id="GO:0080043">
    <property type="term" value="F:quercetin 3-O-glucosyltransferase activity"/>
    <property type="evidence" value="ECO:0007669"/>
    <property type="project" value="TreeGrafter"/>
</dbReference>
<dbReference type="GO" id="GO:0080044">
    <property type="term" value="F:quercetin 7-O-glucosyltransferase activity"/>
    <property type="evidence" value="ECO:0007669"/>
    <property type="project" value="TreeGrafter"/>
</dbReference>
<name>A0AAV5JA59_9ROSI</name>
<gene>
    <name evidence="4" type="ORF">SLEP1_g20401</name>
</gene>
<dbReference type="CDD" id="cd03784">
    <property type="entry name" value="GT1_Gtf-like"/>
    <property type="match status" value="1"/>
</dbReference>
<dbReference type="Pfam" id="PF00201">
    <property type="entry name" value="UDPGT"/>
    <property type="match status" value="1"/>
</dbReference>
<evidence type="ECO:0000313" key="4">
    <source>
        <dbReference type="EMBL" id="GKV08825.1"/>
    </source>
</evidence>
<proteinExistence type="inferred from homology"/>
<dbReference type="AlphaFoldDB" id="A0AAV5JA59"/>
<evidence type="ECO:0000256" key="2">
    <source>
        <dbReference type="ARBA" id="ARBA00022676"/>
    </source>
</evidence>